<dbReference type="AlphaFoldDB" id="A0A937XFI3"/>
<sequence>MKKIFLLLTATLLLVSCKKNHPPVVTAMLAGPGHFVKDLTYTFSVVATDPDGDSVAVRFDWGDSTVSNWTDWFASGDTVAVTHVWSSTGSYRVSAQARDQRLLSSDWPDVPPMHIVVGRPPDPPSTPTGPDRGGQDSSYAFATVAFLPDSIDIAIRFAWGDNDTSDWSPFVASGESVRVSHAWSTADTYGLTAQARDTGNALSEWSDPHVLVILPPDTLRLPPDTPGEPVGPDQGGVDSAYCFTAYGTHPESMPVCIRFEWGDGDTSNWGQFQASGMPTTIAHAWSVADTYGVRAQARDTGDAVSSWSDPHTIVIRPPDTLRMWNHQVR</sequence>
<evidence type="ECO:0000313" key="4">
    <source>
        <dbReference type="Proteomes" id="UP000779900"/>
    </source>
</evidence>
<gene>
    <name evidence="3" type="ORF">FJY68_06115</name>
</gene>
<feature type="signal peptide" evidence="1">
    <location>
        <begin position="1"/>
        <end position="21"/>
    </location>
</feature>
<name>A0A937XFI3_UNCW3</name>
<dbReference type="PROSITE" id="PS51257">
    <property type="entry name" value="PROKAR_LIPOPROTEIN"/>
    <property type="match status" value="1"/>
</dbReference>
<accession>A0A937XFI3</accession>
<organism evidence="3 4">
    <name type="scientific">candidate division WOR-3 bacterium</name>
    <dbReference type="NCBI Taxonomy" id="2052148"/>
    <lineage>
        <taxon>Bacteria</taxon>
        <taxon>Bacteria division WOR-3</taxon>
    </lineage>
</organism>
<dbReference type="InterPro" id="IPR035986">
    <property type="entry name" value="PKD_dom_sf"/>
</dbReference>
<dbReference type="Pfam" id="PF00801">
    <property type="entry name" value="PKD"/>
    <property type="match status" value="1"/>
</dbReference>
<dbReference type="InterPro" id="IPR013783">
    <property type="entry name" value="Ig-like_fold"/>
</dbReference>
<feature type="chain" id="PRO_5037897252" description="PKD domain-containing protein" evidence="1">
    <location>
        <begin position="22"/>
        <end position="329"/>
    </location>
</feature>
<comment type="caution">
    <text evidence="3">The sequence shown here is derived from an EMBL/GenBank/DDBJ whole genome shotgun (WGS) entry which is preliminary data.</text>
</comment>
<dbReference type="Proteomes" id="UP000779900">
    <property type="component" value="Unassembled WGS sequence"/>
</dbReference>
<evidence type="ECO:0000256" key="1">
    <source>
        <dbReference type="SAM" id="SignalP"/>
    </source>
</evidence>
<evidence type="ECO:0000259" key="2">
    <source>
        <dbReference type="Pfam" id="PF00801"/>
    </source>
</evidence>
<dbReference type="InterPro" id="IPR000601">
    <property type="entry name" value="PKD_dom"/>
</dbReference>
<evidence type="ECO:0000313" key="3">
    <source>
        <dbReference type="EMBL" id="MBM3331414.1"/>
    </source>
</evidence>
<dbReference type="Gene3D" id="2.60.40.10">
    <property type="entry name" value="Immunoglobulins"/>
    <property type="match status" value="1"/>
</dbReference>
<keyword evidence="1" id="KW-0732">Signal</keyword>
<protein>
    <recommendedName>
        <fullName evidence="2">PKD domain-containing protein</fullName>
    </recommendedName>
</protein>
<proteinExistence type="predicted"/>
<reference evidence="3" key="1">
    <citation type="submission" date="2019-03" db="EMBL/GenBank/DDBJ databases">
        <title>Lake Tanganyika Metagenome-Assembled Genomes (MAGs).</title>
        <authorList>
            <person name="Tran P."/>
        </authorList>
    </citation>
    <scope>NUCLEOTIDE SEQUENCE</scope>
    <source>
        <strain evidence="3">K_DeepCast_150m_m2_040</strain>
    </source>
</reference>
<feature type="domain" description="PKD" evidence="2">
    <location>
        <begin position="32"/>
        <end position="101"/>
    </location>
</feature>
<dbReference type="EMBL" id="VGIR01000028">
    <property type="protein sequence ID" value="MBM3331414.1"/>
    <property type="molecule type" value="Genomic_DNA"/>
</dbReference>
<dbReference type="SUPFAM" id="SSF49299">
    <property type="entry name" value="PKD domain"/>
    <property type="match status" value="1"/>
</dbReference>